<evidence type="ECO:0000256" key="1">
    <source>
        <dbReference type="SAM" id="MobiDB-lite"/>
    </source>
</evidence>
<sequence length="448" mass="52234">MQPRRLITKESFKGPAEVEVTTLSNKMDLDQDIQVINLKDKNVSPEERHKWRMPELPPVPKGNNRDIPVSVPELVYGSKTARVGTASKSLDTHHELISSSGEIHGARKNRGTYEGLDNHVFQRTSSTDKSLVEKPKHVIRGPEEEVGPSQGKQPSGSYPSLHQQKPTSTSAKQAQEHPKDHQKCKQKAKGKAKPKWNKMYPQNYRIPQKEKTAMDKVFNMARTLMEFKYKEEERLSQSFPKKSILKSLQLEELRIQVQNLENSTGHNAALFQEQLEKSDKARLELKEDIKSGINNISLKNDLPRKSTEILDRNVLNLNNDLHHTISSNAEVETACNFEDIPRLEEWPTFNGEGEYNIMEFMKTIDMFKEDFNIPDEYISARLYSLFTKSAKKLYYKMRQDHGQHYWPWWKEQIISKWTNDSWRFKMDNSFEKAIFNIERDRPMSWFLK</sequence>
<protein>
    <submittedName>
        <fullName evidence="2">Uncharacterized protein</fullName>
    </submittedName>
</protein>
<accession>A0A9Q3FG82</accession>
<name>A0A9Q3FG82_9BASI</name>
<evidence type="ECO:0000313" key="2">
    <source>
        <dbReference type="EMBL" id="MBW0536721.1"/>
    </source>
</evidence>
<dbReference type="EMBL" id="AVOT02041399">
    <property type="protein sequence ID" value="MBW0536721.1"/>
    <property type="molecule type" value="Genomic_DNA"/>
</dbReference>
<feature type="region of interest" description="Disordered" evidence="1">
    <location>
        <begin position="84"/>
        <end position="195"/>
    </location>
</feature>
<reference evidence="2" key="1">
    <citation type="submission" date="2021-03" db="EMBL/GenBank/DDBJ databases">
        <title>Draft genome sequence of rust myrtle Austropuccinia psidii MF-1, a brazilian biotype.</title>
        <authorList>
            <person name="Quecine M.C."/>
            <person name="Pachon D.M.R."/>
            <person name="Bonatelli M.L."/>
            <person name="Correr F.H."/>
            <person name="Franceschini L.M."/>
            <person name="Leite T.F."/>
            <person name="Margarido G.R.A."/>
            <person name="Almeida C.A."/>
            <person name="Ferrarezi J.A."/>
            <person name="Labate C.A."/>
        </authorList>
    </citation>
    <scope>NUCLEOTIDE SEQUENCE</scope>
    <source>
        <strain evidence="2">MF-1</strain>
    </source>
</reference>
<organism evidence="2 3">
    <name type="scientific">Austropuccinia psidii MF-1</name>
    <dbReference type="NCBI Taxonomy" id="1389203"/>
    <lineage>
        <taxon>Eukaryota</taxon>
        <taxon>Fungi</taxon>
        <taxon>Dikarya</taxon>
        <taxon>Basidiomycota</taxon>
        <taxon>Pucciniomycotina</taxon>
        <taxon>Pucciniomycetes</taxon>
        <taxon>Pucciniales</taxon>
        <taxon>Sphaerophragmiaceae</taxon>
        <taxon>Austropuccinia</taxon>
    </lineage>
</organism>
<dbReference type="AlphaFoldDB" id="A0A9Q3FG82"/>
<feature type="region of interest" description="Disordered" evidence="1">
    <location>
        <begin position="44"/>
        <end position="65"/>
    </location>
</feature>
<gene>
    <name evidence="2" type="ORF">O181_076436</name>
</gene>
<keyword evidence="3" id="KW-1185">Reference proteome</keyword>
<feature type="compositionally biased region" description="Polar residues" evidence="1">
    <location>
        <begin position="150"/>
        <end position="173"/>
    </location>
</feature>
<feature type="compositionally biased region" description="Basic and acidic residues" evidence="1">
    <location>
        <begin position="44"/>
        <end position="53"/>
    </location>
</feature>
<evidence type="ECO:0000313" key="3">
    <source>
        <dbReference type="Proteomes" id="UP000765509"/>
    </source>
</evidence>
<feature type="compositionally biased region" description="Basic and acidic residues" evidence="1">
    <location>
        <begin position="174"/>
        <end position="183"/>
    </location>
</feature>
<dbReference type="Proteomes" id="UP000765509">
    <property type="component" value="Unassembled WGS sequence"/>
</dbReference>
<comment type="caution">
    <text evidence="2">The sequence shown here is derived from an EMBL/GenBank/DDBJ whole genome shotgun (WGS) entry which is preliminary data.</text>
</comment>
<feature type="compositionally biased region" description="Basic residues" evidence="1">
    <location>
        <begin position="184"/>
        <end position="195"/>
    </location>
</feature>
<dbReference type="OrthoDB" id="515971at2759"/>
<feature type="compositionally biased region" description="Basic and acidic residues" evidence="1">
    <location>
        <begin position="130"/>
        <end position="143"/>
    </location>
</feature>
<proteinExistence type="predicted"/>